<gene>
    <name evidence="1" type="ORF">GCU60_13800</name>
</gene>
<protein>
    <recommendedName>
        <fullName evidence="3">STAS domain-containing protein</fullName>
    </recommendedName>
</protein>
<dbReference type="AlphaFoldDB" id="A0A6L9W402"/>
<dbReference type="Proteomes" id="UP000479241">
    <property type="component" value="Unassembled WGS sequence"/>
</dbReference>
<comment type="caution">
    <text evidence="1">The sequence shown here is derived from an EMBL/GenBank/DDBJ whole genome shotgun (WGS) entry which is preliminary data.</text>
</comment>
<dbReference type="EMBL" id="JAAGWG010000022">
    <property type="protein sequence ID" value="NEK86816.1"/>
    <property type="molecule type" value="Genomic_DNA"/>
</dbReference>
<proteinExistence type="predicted"/>
<accession>A0A6L9W402</accession>
<evidence type="ECO:0000313" key="2">
    <source>
        <dbReference type="Proteomes" id="UP000479241"/>
    </source>
</evidence>
<reference evidence="1 2" key="1">
    <citation type="submission" date="2019-12" db="EMBL/GenBank/DDBJ databases">
        <title>the WGS of Blastococcus saxobsidens 67B17.</title>
        <authorList>
            <person name="Jiang Z."/>
        </authorList>
    </citation>
    <scope>NUCLEOTIDE SEQUENCE [LARGE SCALE GENOMIC DNA]</scope>
    <source>
        <strain evidence="1 2">67B17</strain>
    </source>
</reference>
<sequence length="101" mass="10223">MSSAPARTGPSRGVVRLLNTSAGRVLCLAGEVDAASVDSFVARYGREPMPVDGIDAGSVTGLSLPAVDLVLDHLSAAERAGRPVRVRRSPAVESLLAAAGG</sequence>
<evidence type="ECO:0008006" key="3">
    <source>
        <dbReference type="Google" id="ProtNLM"/>
    </source>
</evidence>
<dbReference type="RefSeq" id="WP_163206169.1">
    <property type="nucleotide sequence ID" value="NZ_JAAGWG010000022.1"/>
</dbReference>
<evidence type="ECO:0000313" key="1">
    <source>
        <dbReference type="EMBL" id="NEK86816.1"/>
    </source>
</evidence>
<name>A0A6L9W402_9ACTN</name>
<organism evidence="1 2">
    <name type="scientific">Blastococcus saxobsidens</name>
    <dbReference type="NCBI Taxonomy" id="138336"/>
    <lineage>
        <taxon>Bacteria</taxon>
        <taxon>Bacillati</taxon>
        <taxon>Actinomycetota</taxon>
        <taxon>Actinomycetes</taxon>
        <taxon>Geodermatophilales</taxon>
        <taxon>Geodermatophilaceae</taxon>
        <taxon>Blastococcus</taxon>
    </lineage>
</organism>